<reference evidence="18 19" key="1">
    <citation type="submission" date="2018-11" db="EMBL/GenBank/DDBJ databases">
        <title>Species Designations Belie Phenotypic and Genotypic Heterogeneity in Oral Streptococci.</title>
        <authorList>
            <person name="Velsko I."/>
        </authorList>
    </citation>
    <scope>NUCLEOTIDE SEQUENCE [LARGE SCALE GENOMIC DNA]</scope>
    <source>
        <strain evidence="18 19">BCC10</strain>
    </source>
</reference>
<sequence>MTEIVKASLENGVQKIHITAEKGYHPAHIQLQKGIPAEITFHRTTPSNCYKEILFEEEDILEPIGVDEEKTIRFTPQELGEHEFSCGMKMQKGSYTVVEKTRKSLSLLQRFWITSIFTVPLVILMIGMSTGGISHQVMRWGTFLATTPIMLVAGGPYIQSAWASFKKHNANMDSLVALGTLVAYFYSLVALFAGLPVYFESAAFIFFFVLLGAVFEEKMRKNTSQAVEKLLDLQAKTAEVLREDSYVQIPLEQVKVGDLIRVRPGEKIAVDGVVVEGVSSIDESMVTGESLPVDKTVGDTVIGSTINNSGTLVFKAEKVGSETVLAQIVDFVKKAQTSRAPIQDLTDKISGIFVPAVVILAILTFWVWFVLLEASFVTSLLYGVAVLIIACPCALGLATPTALMVGTGRSAKMGVLLKNGTVLQEIQKVQTIVFDKTGTLTEGKPVVTDIIGDEVEVLGLAASLEEASQHPLAEAIVKRASEAGLEIQTVENFQALHGKGVSGQINGKQVLLGNAKMLDGMNISSTYQEKLEELEKEAKTVVYLAVDNEIKGLLALQDIPKENAKLAISQLKKRGLKTVMLTGDNAGVARAIADQIGIEEVIAGVLPEEKAHEIHKLQSAGKVAFVGDGINDAPALSVADVGIAMGAGTDIAIESADLVLTTNNLLGVVRAFDMSKKTFNRILLNLFWAFIYNVAGIPIAAGVFSGIGLVLNPELAGLAMAFSSVSVLTSSLMLNVTKID</sequence>
<dbReference type="GO" id="GO:0005524">
    <property type="term" value="F:ATP binding"/>
    <property type="evidence" value="ECO:0007669"/>
    <property type="project" value="UniProtKB-UniRule"/>
</dbReference>
<evidence type="ECO:0000256" key="7">
    <source>
        <dbReference type="ARBA" id="ARBA00022741"/>
    </source>
</evidence>
<evidence type="ECO:0000313" key="18">
    <source>
        <dbReference type="EMBL" id="RSJ68425.1"/>
    </source>
</evidence>
<dbReference type="NCBIfam" id="TIGR01525">
    <property type="entry name" value="ATPase-IB_hvy"/>
    <property type="match status" value="1"/>
</dbReference>
<keyword evidence="10" id="KW-1278">Translocase</keyword>
<feature type="transmembrane region" description="Helical" evidence="15">
    <location>
        <begin position="381"/>
        <end position="403"/>
    </location>
</feature>
<dbReference type="EMBL" id="RJPK01000007">
    <property type="protein sequence ID" value="RSJ68425.1"/>
    <property type="molecule type" value="Genomic_DNA"/>
</dbReference>
<dbReference type="InterPro" id="IPR008972">
    <property type="entry name" value="Cupredoxin"/>
</dbReference>
<evidence type="ECO:0000259" key="17">
    <source>
        <dbReference type="Pfam" id="PF13473"/>
    </source>
</evidence>
<dbReference type="SUPFAM" id="SSF81665">
    <property type="entry name" value="Calcium ATPase, transmembrane domain M"/>
    <property type="match status" value="1"/>
</dbReference>
<evidence type="ECO:0000256" key="11">
    <source>
        <dbReference type="ARBA" id="ARBA00022989"/>
    </source>
</evidence>
<dbReference type="SFLD" id="SFLDG00002">
    <property type="entry name" value="C1.7:_P-type_atpase_like"/>
    <property type="match status" value="1"/>
</dbReference>
<comment type="catalytic activity">
    <reaction evidence="14">
        <text>Cu(+)(in) + ATP + H2O = Cu(+)(out) + ADP + phosphate + H(+)</text>
        <dbReference type="Rhea" id="RHEA:25792"/>
        <dbReference type="ChEBI" id="CHEBI:15377"/>
        <dbReference type="ChEBI" id="CHEBI:15378"/>
        <dbReference type="ChEBI" id="CHEBI:30616"/>
        <dbReference type="ChEBI" id="CHEBI:43474"/>
        <dbReference type="ChEBI" id="CHEBI:49552"/>
        <dbReference type="ChEBI" id="CHEBI:456216"/>
        <dbReference type="EC" id="7.2.2.8"/>
    </reaction>
</comment>
<dbReference type="InterPro" id="IPR023298">
    <property type="entry name" value="ATPase_P-typ_TM_dom_sf"/>
</dbReference>
<keyword evidence="8" id="KW-0187">Copper transport</keyword>
<evidence type="ECO:0000256" key="15">
    <source>
        <dbReference type="RuleBase" id="RU362081"/>
    </source>
</evidence>
<evidence type="ECO:0000256" key="13">
    <source>
        <dbReference type="ARBA" id="ARBA00023136"/>
    </source>
</evidence>
<dbReference type="PROSITE" id="PS00154">
    <property type="entry name" value="ATPASE_E1_E2"/>
    <property type="match status" value="1"/>
</dbReference>
<keyword evidence="7 15" id="KW-0547">Nucleotide-binding</keyword>
<gene>
    <name evidence="18" type="primary">pacS</name>
    <name evidence="18" type="ORF">D8801_08465</name>
</gene>
<dbReference type="SFLD" id="SFLDF00027">
    <property type="entry name" value="p-type_atpase"/>
    <property type="match status" value="1"/>
</dbReference>
<dbReference type="InterPro" id="IPR044492">
    <property type="entry name" value="P_typ_ATPase_HD_dom"/>
</dbReference>
<dbReference type="PRINTS" id="PR00119">
    <property type="entry name" value="CATATPASE"/>
</dbReference>
<dbReference type="PANTHER" id="PTHR43520:SF8">
    <property type="entry name" value="P-TYPE CU(+) TRANSPORTER"/>
    <property type="match status" value="1"/>
</dbReference>
<feature type="domain" description="P-type ATPase A" evidence="16">
    <location>
        <begin position="233"/>
        <end position="332"/>
    </location>
</feature>
<dbReference type="Pfam" id="PF13473">
    <property type="entry name" value="Cupredoxin_1"/>
    <property type="match status" value="1"/>
</dbReference>
<keyword evidence="5 15" id="KW-0812">Transmembrane</keyword>
<dbReference type="SUPFAM" id="SSF56784">
    <property type="entry name" value="HAD-like"/>
    <property type="match status" value="1"/>
</dbReference>
<keyword evidence="13 15" id="KW-0472">Membrane</keyword>
<dbReference type="GO" id="GO:0005507">
    <property type="term" value="F:copper ion binding"/>
    <property type="evidence" value="ECO:0007669"/>
    <property type="project" value="TreeGrafter"/>
</dbReference>
<dbReference type="NCBIfam" id="TIGR01511">
    <property type="entry name" value="ATPase-IB1_Cu"/>
    <property type="match status" value="1"/>
</dbReference>
<keyword evidence="6 15" id="KW-0479">Metal-binding</keyword>
<dbReference type="Pfam" id="PF00122">
    <property type="entry name" value="E1-E2_ATPase"/>
    <property type="match status" value="1"/>
</dbReference>
<dbReference type="Gene3D" id="2.60.40.420">
    <property type="entry name" value="Cupredoxins - blue copper proteins"/>
    <property type="match status" value="1"/>
</dbReference>
<keyword evidence="12" id="KW-0186">Copper</keyword>
<keyword evidence="18" id="KW-0378">Hydrolase</keyword>
<evidence type="ECO:0000256" key="9">
    <source>
        <dbReference type="ARBA" id="ARBA00022840"/>
    </source>
</evidence>
<feature type="transmembrane region" description="Helical" evidence="15">
    <location>
        <begin position="715"/>
        <end position="736"/>
    </location>
</feature>
<dbReference type="Gene3D" id="3.40.1110.10">
    <property type="entry name" value="Calcium-transporting ATPase, cytoplasmic domain N"/>
    <property type="match status" value="1"/>
</dbReference>
<dbReference type="PANTHER" id="PTHR43520">
    <property type="entry name" value="ATP7, ISOFORM B"/>
    <property type="match status" value="1"/>
</dbReference>
<keyword evidence="9 15" id="KW-0067">ATP-binding</keyword>
<dbReference type="GO" id="GO:0140581">
    <property type="term" value="F:P-type monovalent copper transporter activity"/>
    <property type="evidence" value="ECO:0007669"/>
    <property type="project" value="UniProtKB-EC"/>
</dbReference>
<feature type="transmembrane region" description="Helical" evidence="15">
    <location>
        <begin position="682"/>
        <end position="709"/>
    </location>
</feature>
<evidence type="ECO:0000256" key="6">
    <source>
        <dbReference type="ARBA" id="ARBA00022723"/>
    </source>
</evidence>
<dbReference type="RefSeq" id="WP_125849224.1">
    <property type="nucleotide sequence ID" value="NZ_RJPK01000007.1"/>
</dbReference>
<dbReference type="InterPro" id="IPR018303">
    <property type="entry name" value="ATPase_P-typ_P_site"/>
</dbReference>
<name>A0A428G0W5_STROR</name>
<feature type="transmembrane region" description="Helical" evidence="15">
    <location>
        <begin position="170"/>
        <end position="189"/>
    </location>
</feature>
<feature type="transmembrane region" description="Helical" evidence="15">
    <location>
        <begin position="195"/>
        <end position="215"/>
    </location>
</feature>
<dbReference type="Gene3D" id="3.40.50.1000">
    <property type="entry name" value="HAD superfamily/HAD-like"/>
    <property type="match status" value="1"/>
</dbReference>
<dbReference type="PRINTS" id="PR00943">
    <property type="entry name" value="CUATPASE"/>
</dbReference>
<dbReference type="InterPro" id="IPR008250">
    <property type="entry name" value="ATPase_P-typ_transduc_dom_A_sf"/>
</dbReference>
<evidence type="ECO:0000256" key="14">
    <source>
        <dbReference type="ARBA" id="ARBA00049289"/>
    </source>
</evidence>
<dbReference type="GO" id="GO:0043682">
    <property type="term" value="F:P-type divalent copper transporter activity"/>
    <property type="evidence" value="ECO:0007669"/>
    <property type="project" value="TreeGrafter"/>
</dbReference>
<dbReference type="SUPFAM" id="SSF81653">
    <property type="entry name" value="Calcium ATPase, transduction domain A"/>
    <property type="match status" value="1"/>
</dbReference>
<dbReference type="InterPro" id="IPR059000">
    <property type="entry name" value="ATPase_P-type_domA"/>
</dbReference>
<dbReference type="CDD" id="cd02094">
    <property type="entry name" value="P-type_ATPase_Cu-like"/>
    <property type="match status" value="1"/>
</dbReference>
<feature type="transmembrane region" description="Helical" evidence="15">
    <location>
        <begin position="111"/>
        <end position="134"/>
    </location>
</feature>
<keyword evidence="8" id="KW-0406">Ion transport</keyword>
<comment type="caution">
    <text evidence="18">The sequence shown here is derived from an EMBL/GenBank/DDBJ whole genome shotgun (WGS) entry which is preliminary data.</text>
</comment>
<keyword evidence="4 15" id="KW-1003">Cell membrane</keyword>
<dbReference type="SUPFAM" id="SSF49503">
    <property type="entry name" value="Cupredoxins"/>
    <property type="match status" value="1"/>
</dbReference>
<evidence type="ECO:0000256" key="3">
    <source>
        <dbReference type="ARBA" id="ARBA00012517"/>
    </source>
</evidence>
<dbReference type="PROSITE" id="PS01229">
    <property type="entry name" value="COF_2"/>
    <property type="match status" value="1"/>
</dbReference>
<evidence type="ECO:0000256" key="12">
    <source>
        <dbReference type="ARBA" id="ARBA00023008"/>
    </source>
</evidence>
<feature type="transmembrane region" description="Helical" evidence="15">
    <location>
        <begin position="349"/>
        <end position="369"/>
    </location>
</feature>
<dbReference type="EC" id="7.2.2.8" evidence="3"/>
<dbReference type="InterPro" id="IPR023214">
    <property type="entry name" value="HAD_sf"/>
</dbReference>
<evidence type="ECO:0000256" key="5">
    <source>
        <dbReference type="ARBA" id="ARBA00022692"/>
    </source>
</evidence>
<organism evidence="18 19">
    <name type="scientific">Streptococcus oralis</name>
    <dbReference type="NCBI Taxonomy" id="1303"/>
    <lineage>
        <taxon>Bacteria</taxon>
        <taxon>Bacillati</taxon>
        <taxon>Bacillota</taxon>
        <taxon>Bacilli</taxon>
        <taxon>Lactobacillales</taxon>
        <taxon>Streptococcaceae</taxon>
        <taxon>Streptococcus</taxon>
    </lineage>
</organism>
<dbReference type="FunFam" id="2.70.150.10:FF:000020">
    <property type="entry name" value="Copper-exporting P-type ATPase A"/>
    <property type="match status" value="1"/>
</dbReference>
<keyword evidence="8" id="KW-0813">Transport</keyword>
<dbReference type="Pfam" id="PF00702">
    <property type="entry name" value="Hydrolase"/>
    <property type="match status" value="1"/>
</dbReference>
<protein>
    <recommendedName>
        <fullName evidence="3">P-type Cu(+) transporter</fullName>
        <ecNumber evidence="3">7.2.2.8</ecNumber>
    </recommendedName>
</protein>
<dbReference type="GO" id="GO:0016887">
    <property type="term" value="F:ATP hydrolysis activity"/>
    <property type="evidence" value="ECO:0007669"/>
    <property type="project" value="InterPro"/>
</dbReference>
<evidence type="ECO:0000256" key="8">
    <source>
        <dbReference type="ARBA" id="ARBA00022796"/>
    </source>
</evidence>
<dbReference type="InterPro" id="IPR023299">
    <property type="entry name" value="ATPase_P-typ_cyto_dom_N"/>
</dbReference>
<dbReference type="InterPro" id="IPR028096">
    <property type="entry name" value="EfeO_Cupredoxin"/>
</dbReference>
<dbReference type="AlphaFoldDB" id="A0A428G0W5"/>
<evidence type="ECO:0000256" key="10">
    <source>
        <dbReference type="ARBA" id="ARBA00022967"/>
    </source>
</evidence>
<evidence type="ECO:0000256" key="1">
    <source>
        <dbReference type="ARBA" id="ARBA00004651"/>
    </source>
</evidence>
<dbReference type="InterPro" id="IPR001757">
    <property type="entry name" value="P_typ_ATPase"/>
</dbReference>
<dbReference type="InterPro" id="IPR036412">
    <property type="entry name" value="HAD-like_sf"/>
</dbReference>
<comment type="subcellular location">
    <subcellularLocation>
        <location evidence="1">Cell membrane</location>
        <topology evidence="1">Multi-pass membrane protein</topology>
    </subcellularLocation>
</comment>
<dbReference type="SFLD" id="SFLDS00003">
    <property type="entry name" value="Haloacid_Dehalogenase"/>
    <property type="match status" value="1"/>
</dbReference>
<feature type="domain" description="EfeO-type cupredoxin-like" evidence="17">
    <location>
        <begin position="8"/>
        <end position="97"/>
    </location>
</feature>
<dbReference type="InterPro" id="IPR027256">
    <property type="entry name" value="P-typ_ATPase_IB"/>
</dbReference>
<keyword evidence="11 15" id="KW-1133">Transmembrane helix</keyword>
<accession>A0A428G0W5</accession>
<evidence type="ECO:0000259" key="16">
    <source>
        <dbReference type="Pfam" id="PF00122"/>
    </source>
</evidence>
<dbReference type="GO" id="GO:0055070">
    <property type="term" value="P:copper ion homeostasis"/>
    <property type="evidence" value="ECO:0007669"/>
    <property type="project" value="TreeGrafter"/>
</dbReference>
<evidence type="ECO:0000256" key="2">
    <source>
        <dbReference type="ARBA" id="ARBA00006024"/>
    </source>
</evidence>
<dbReference type="Proteomes" id="UP000281558">
    <property type="component" value="Unassembled WGS sequence"/>
</dbReference>
<comment type="similarity">
    <text evidence="2 15">Belongs to the cation transport ATPase (P-type) (TC 3.A.3) family. Type IB subfamily.</text>
</comment>
<evidence type="ECO:0000313" key="19">
    <source>
        <dbReference type="Proteomes" id="UP000281558"/>
    </source>
</evidence>
<dbReference type="Gene3D" id="2.70.150.10">
    <property type="entry name" value="Calcium-transporting ATPase, cytoplasmic transduction domain A"/>
    <property type="match status" value="1"/>
</dbReference>
<feature type="transmembrane region" description="Helical" evidence="15">
    <location>
        <begin position="140"/>
        <end position="158"/>
    </location>
</feature>
<dbReference type="NCBIfam" id="TIGR01494">
    <property type="entry name" value="ATPase_P-type"/>
    <property type="match status" value="1"/>
</dbReference>
<dbReference type="GO" id="GO:0005886">
    <property type="term" value="C:plasma membrane"/>
    <property type="evidence" value="ECO:0007669"/>
    <property type="project" value="UniProtKB-SubCell"/>
</dbReference>
<proteinExistence type="inferred from homology"/>
<evidence type="ECO:0000256" key="4">
    <source>
        <dbReference type="ARBA" id="ARBA00022475"/>
    </source>
</evidence>